<dbReference type="GO" id="GO:0003676">
    <property type="term" value="F:nucleic acid binding"/>
    <property type="evidence" value="ECO:0007669"/>
    <property type="project" value="InterPro"/>
</dbReference>
<dbReference type="InterPro" id="IPR036397">
    <property type="entry name" value="RNaseH_sf"/>
</dbReference>
<protein>
    <recommendedName>
        <fullName evidence="3">Tc1-like transposase DDE domain-containing protein</fullName>
    </recommendedName>
</protein>
<comment type="caution">
    <text evidence="1">The sequence shown here is derived from an EMBL/GenBank/DDBJ whole genome shotgun (WGS) entry which is preliminary data.</text>
</comment>
<dbReference type="AlphaFoldDB" id="A0A5J4RRD8"/>
<evidence type="ECO:0008006" key="3">
    <source>
        <dbReference type="Google" id="ProtNLM"/>
    </source>
</evidence>
<evidence type="ECO:0000313" key="2">
    <source>
        <dbReference type="Proteomes" id="UP000324800"/>
    </source>
</evidence>
<evidence type="ECO:0000313" key="1">
    <source>
        <dbReference type="EMBL" id="KAA6336218.1"/>
    </source>
</evidence>
<organism evidence="1 2">
    <name type="scientific">Streblomastix strix</name>
    <dbReference type="NCBI Taxonomy" id="222440"/>
    <lineage>
        <taxon>Eukaryota</taxon>
        <taxon>Metamonada</taxon>
        <taxon>Preaxostyla</taxon>
        <taxon>Oxymonadida</taxon>
        <taxon>Streblomastigidae</taxon>
        <taxon>Streblomastix</taxon>
    </lineage>
</organism>
<gene>
    <name evidence="1" type="ORF">EZS28_052893</name>
</gene>
<dbReference type="Gene3D" id="3.30.420.10">
    <property type="entry name" value="Ribonuclease H-like superfamily/Ribonuclease H"/>
    <property type="match status" value="1"/>
</dbReference>
<accession>A0A5J4RRD8</accession>
<name>A0A5J4RRD8_9EUKA</name>
<sequence length="143" mass="16342">MILGYQQIHSLAQHQPTVIHQVLDRYSHKSMTFTRITIEDLRQLTKLPKKEISNQKGKVKIHMDNASSHTAKLTKNFLTKSPFTQIRHPANSTDLSLSDYYLFGVLKNKLKVNQAKSVEEPKEIVAQALKQFRSSDLKKALDG</sequence>
<reference evidence="1 2" key="1">
    <citation type="submission" date="2019-03" db="EMBL/GenBank/DDBJ databases">
        <title>Single cell metagenomics reveals metabolic interactions within the superorganism composed of flagellate Streblomastix strix and complex community of Bacteroidetes bacteria on its surface.</title>
        <authorList>
            <person name="Treitli S.C."/>
            <person name="Kolisko M."/>
            <person name="Husnik F."/>
            <person name="Keeling P."/>
            <person name="Hampl V."/>
        </authorList>
    </citation>
    <scope>NUCLEOTIDE SEQUENCE [LARGE SCALE GENOMIC DNA]</scope>
    <source>
        <strain evidence="1">ST1C</strain>
    </source>
</reference>
<dbReference type="EMBL" id="SNRW01041645">
    <property type="protein sequence ID" value="KAA6336218.1"/>
    <property type="molecule type" value="Genomic_DNA"/>
</dbReference>
<dbReference type="Proteomes" id="UP000324800">
    <property type="component" value="Unassembled WGS sequence"/>
</dbReference>
<dbReference type="OrthoDB" id="10017160at2759"/>
<proteinExistence type="predicted"/>